<dbReference type="Proteomes" id="UP000807850">
    <property type="component" value="Unassembled WGS sequence"/>
</dbReference>
<reference evidence="1" key="1">
    <citation type="submission" date="2020-07" db="EMBL/GenBank/DDBJ databases">
        <title>Huge and variable diversity of episymbiotic CPR bacteria and DPANN archaea in groundwater ecosystems.</title>
        <authorList>
            <person name="He C.Y."/>
            <person name="Keren R."/>
            <person name="Whittaker M."/>
            <person name="Farag I.F."/>
            <person name="Doudna J."/>
            <person name="Cate J.H.D."/>
            <person name="Banfield J.F."/>
        </authorList>
    </citation>
    <scope>NUCLEOTIDE SEQUENCE</scope>
    <source>
        <strain evidence="1">NC_groundwater_928_Pr1_S-0.2um_72_17</strain>
    </source>
</reference>
<evidence type="ECO:0008006" key="3">
    <source>
        <dbReference type="Google" id="ProtNLM"/>
    </source>
</evidence>
<gene>
    <name evidence="1" type="ORF">HY076_02360</name>
</gene>
<sequence>MLIVRDVFTAKPGQASKLAKLFKGMAKDMPGTGPARVLTDLVGDYNTVVMEFEFKNLGEYEKAMMEYSNMPKTPENTQRMAEYQNMYQTGKREILRSVD</sequence>
<protein>
    <recommendedName>
        <fullName evidence="3">NIPSNAP domain-containing protein</fullName>
    </recommendedName>
</protein>
<evidence type="ECO:0000313" key="1">
    <source>
        <dbReference type="EMBL" id="MBI3539100.1"/>
    </source>
</evidence>
<evidence type="ECO:0000313" key="2">
    <source>
        <dbReference type="Proteomes" id="UP000807850"/>
    </source>
</evidence>
<comment type="caution">
    <text evidence="1">The sequence shown here is derived from an EMBL/GenBank/DDBJ whole genome shotgun (WGS) entry which is preliminary data.</text>
</comment>
<dbReference type="AlphaFoldDB" id="A0A9D6L7M8"/>
<organism evidence="1 2">
    <name type="scientific">Eiseniibacteriota bacterium</name>
    <dbReference type="NCBI Taxonomy" id="2212470"/>
    <lineage>
        <taxon>Bacteria</taxon>
        <taxon>Candidatus Eiseniibacteriota</taxon>
    </lineage>
</organism>
<name>A0A9D6L7M8_UNCEI</name>
<dbReference type="EMBL" id="JACQAY010000069">
    <property type="protein sequence ID" value="MBI3539100.1"/>
    <property type="molecule type" value="Genomic_DNA"/>
</dbReference>
<proteinExistence type="predicted"/>
<accession>A0A9D6L7M8</accession>